<evidence type="ECO:0000256" key="1">
    <source>
        <dbReference type="ARBA" id="ARBA00022741"/>
    </source>
</evidence>
<dbReference type="GO" id="GO:0005524">
    <property type="term" value="F:ATP binding"/>
    <property type="evidence" value="ECO:0007669"/>
    <property type="project" value="UniProtKB-KW"/>
</dbReference>
<proteinExistence type="predicted"/>
<dbReference type="Pfam" id="PF00012">
    <property type="entry name" value="HSP70"/>
    <property type="match status" value="1"/>
</dbReference>
<keyword evidence="1" id="KW-0547">Nucleotide-binding</keyword>
<dbReference type="Proteomes" id="UP000265520">
    <property type="component" value="Unassembled WGS sequence"/>
</dbReference>
<comment type="caution">
    <text evidence="3">The sequence shown here is derived from an EMBL/GenBank/DDBJ whole genome shotgun (WGS) entry which is preliminary data.</text>
</comment>
<dbReference type="PRINTS" id="PR00301">
    <property type="entry name" value="HEATSHOCK70"/>
</dbReference>
<dbReference type="InterPro" id="IPR029047">
    <property type="entry name" value="HSP70_peptide-bd_sf"/>
</dbReference>
<evidence type="ECO:0000256" key="2">
    <source>
        <dbReference type="ARBA" id="ARBA00022840"/>
    </source>
</evidence>
<evidence type="ECO:0000313" key="4">
    <source>
        <dbReference type="Proteomes" id="UP000265520"/>
    </source>
</evidence>
<organism evidence="3 4">
    <name type="scientific">Trifolium medium</name>
    <dbReference type="NCBI Taxonomy" id="97028"/>
    <lineage>
        <taxon>Eukaryota</taxon>
        <taxon>Viridiplantae</taxon>
        <taxon>Streptophyta</taxon>
        <taxon>Embryophyta</taxon>
        <taxon>Tracheophyta</taxon>
        <taxon>Spermatophyta</taxon>
        <taxon>Magnoliopsida</taxon>
        <taxon>eudicotyledons</taxon>
        <taxon>Gunneridae</taxon>
        <taxon>Pentapetalae</taxon>
        <taxon>rosids</taxon>
        <taxon>fabids</taxon>
        <taxon>Fabales</taxon>
        <taxon>Fabaceae</taxon>
        <taxon>Papilionoideae</taxon>
        <taxon>50 kb inversion clade</taxon>
        <taxon>NPAAA clade</taxon>
        <taxon>Hologalegina</taxon>
        <taxon>IRL clade</taxon>
        <taxon>Trifolieae</taxon>
        <taxon>Trifolium</taxon>
    </lineage>
</organism>
<sequence>KQLCKSINPDEAVAYGAAVQAAMFSEDIKNVPKLVLQDVTPLSLGRSIHGDIMDVVIPRNTCIPFKKTVEYVTSRENQSSDSIMVYE</sequence>
<dbReference type="SUPFAM" id="SSF100920">
    <property type="entry name" value="Heat shock protein 70kD (HSP70), peptide-binding domain"/>
    <property type="match status" value="1"/>
</dbReference>
<name>A0A392SIG2_9FABA</name>
<keyword evidence="4" id="KW-1185">Reference proteome</keyword>
<accession>A0A392SIG2</accession>
<dbReference type="GO" id="GO:0140662">
    <property type="term" value="F:ATP-dependent protein folding chaperone"/>
    <property type="evidence" value="ECO:0007669"/>
    <property type="project" value="InterPro"/>
</dbReference>
<feature type="non-terminal residue" evidence="3">
    <location>
        <position position="87"/>
    </location>
</feature>
<feature type="non-terminal residue" evidence="3">
    <location>
        <position position="1"/>
    </location>
</feature>
<dbReference type="EMBL" id="LXQA010389527">
    <property type="protein sequence ID" value="MCI48651.1"/>
    <property type="molecule type" value="Genomic_DNA"/>
</dbReference>
<dbReference type="Gene3D" id="2.60.34.10">
    <property type="entry name" value="Substrate Binding Domain Of DNAk, Chain A, domain 1"/>
    <property type="match status" value="1"/>
</dbReference>
<dbReference type="AlphaFoldDB" id="A0A392SIG2"/>
<keyword evidence="2" id="KW-0067">ATP-binding</keyword>
<evidence type="ECO:0000313" key="3">
    <source>
        <dbReference type="EMBL" id="MCI48651.1"/>
    </source>
</evidence>
<reference evidence="3 4" key="1">
    <citation type="journal article" date="2018" name="Front. Plant Sci.">
        <title>Red Clover (Trifolium pratense) and Zigzag Clover (T. medium) - A Picture of Genomic Similarities and Differences.</title>
        <authorList>
            <person name="Dluhosova J."/>
            <person name="Istvanek J."/>
            <person name="Nedelnik J."/>
            <person name="Repkova J."/>
        </authorList>
    </citation>
    <scope>NUCLEOTIDE SEQUENCE [LARGE SCALE GENOMIC DNA]</scope>
    <source>
        <strain evidence="4">cv. 10/8</strain>
        <tissue evidence="3">Leaf</tissue>
    </source>
</reference>
<protein>
    <submittedName>
        <fullName evidence="3">Heat-shock protein</fullName>
    </submittedName>
</protein>
<dbReference type="InterPro" id="IPR013126">
    <property type="entry name" value="Hsp_70_fam"/>
</dbReference>
<dbReference type="PANTHER" id="PTHR19375">
    <property type="entry name" value="HEAT SHOCK PROTEIN 70KDA"/>
    <property type="match status" value="1"/>
</dbReference>